<organism evidence="1 2">
    <name type="scientific">Albula glossodonta</name>
    <name type="common">roundjaw bonefish</name>
    <dbReference type="NCBI Taxonomy" id="121402"/>
    <lineage>
        <taxon>Eukaryota</taxon>
        <taxon>Metazoa</taxon>
        <taxon>Chordata</taxon>
        <taxon>Craniata</taxon>
        <taxon>Vertebrata</taxon>
        <taxon>Euteleostomi</taxon>
        <taxon>Actinopterygii</taxon>
        <taxon>Neopterygii</taxon>
        <taxon>Teleostei</taxon>
        <taxon>Albuliformes</taxon>
        <taxon>Albulidae</taxon>
        <taxon>Albula</taxon>
    </lineage>
</organism>
<dbReference type="OrthoDB" id="10004495at2759"/>
<dbReference type="EMBL" id="JAFBMS010000024">
    <property type="protein sequence ID" value="KAG9343195.1"/>
    <property type="molecule type" value="Genomic_DNA"/>
</dbReference>
<feature type="non-terminal residue" evidence="1">
    <location>
        <position position="1"/>
    </location>
</feature>
<name>A0A8T2NS62_9TELE</name>
<protein>
    <submittedName>
        <fullName evidence="1">Uncharacterized protein</fullName>
    </submittedName>
</protein>
<comment type="caution">
    <text evidence="1">The sequence shown here is derived from an EMBL/GenBank/DDBJ whole genome shotgun (WGS) entry which is preliminary data.</text>
</comment>
<sequence length="70" mass="7854">MQCSCEMSDLDVSFGDVSIRMFQHFDWTLKIITPSASHLSTCHVTPCSPKCCYLHSAKGLQSDRADRTTQ</sequence>
<keyword evidence="2" id="KW-1185">Reference proteome</keyword>
<accession>A0A8T2NS62</accession>
<reference evidence="1" key="1">
    <citation type="thesis" date="2021" institute="BYU ScholarsArchive" country="Provo, UT, USA">
        <title>Applications of and Algorithms for Genome Assembly and Genomic Analyses with an Emphasis on Marine Teleosts.</title>
        <authorList>
            <person name="Pickett B.D."/>
        </authorList>
    </citation>
    <scope>NUCLEOTIDE SEQUENCE</scope>
    <source>
        <strain evidence="1">HI-2016</strain>
    </source>
</reference>
<dbReference type="AlphaFoldDB" id="A0A8T2NS62"/>
<proteinExistence type="predicted"/>
<gene>
    <name evidence="1" type="ORF">JZ751_014174</name>
</gene>
<dbReference type="Proteomes" id="UP000824540">
    <property type="component" value="Unassembled WGS sequence"/>
</dbReference>
<evidence type="ECO:0000313" key="1">
    <source>
        <dbReference type="EMBL" id="KAG9343195.1"/>
    </source>
</evidence>
<evidence type="ECO:0000313" key="2">
    <source>
        <dbReference type="Proteomes" id="UP000824540"/>
    </source>
</evidence>